<protein>
    <recommendedName>
        <fullName evidence="1">HTH cro/C1-type domain-containing protein</fullName>
    </recommendedName>
</protein>
<dbReference type="GO" id="GO:0003677">
    <property type="term" value="F:DNA binding"/>
    <property type="evidence" value="ECO:0007669"/>
    <property type="project" value="InterPro"/>
</dbReference>
<dbReference type="SUPFAM" id="SSF47413">
    <property type="entry name" value="lambda repressor-like DNA-binding domains"/>
    <property type="match status" value="1"/>
</dbReference>
<sequence length="177" mass="19949">MATVPLTMDHAVIPFAPSEMGKKSPRRLHRIRELRKQQGVSLRTASRKLGMPASQVREEEKPDTDLLVSELLQWAEILDVPIADLLEEPQNNLSSPIRERAKLVRIMKTVKAISERTQEPNIGILSEVLVDQLIDLMPELAEINAWNNVGQRRSLNDLGQIAERSIACDSIINAMRD</sequence>
<evidence type="ECO:0000313" key="2">
    <source>
        <dbReference type="EMBL" id="PQO29498.1"/>
    </source>
</evidence>
<dbReference type="InterPro" id="IPR010982">
    <property type="entry name" value="Lambda_DNA-bd_dom_sf"/>
</dbReference>
<dbReference type="Proteomes" id="UP000238322">
    <property type="component" value="Unassembled WGS sequence"/>
</dbReference>
<dbReference type="AlphaFoldDB" id="A0A2S8FBF5"/>
<feature type="domain" description="HTH cro/C1-type" evidence="1">
    <location>
        <begin position="31"/>
        <end position="85"/>
    </location>
</feature>
<dbReference type="EMBL" id="PUHY01000015">
    <property type="protein sequence ID" value="PQO29498.1"/>
    <property type="molecule type" value="Genomic_DNA"/>
</dbReference>
<dbReference type="OrthoDB" id="276462at2"/>
<proteinExistence type="predicted"/>
<comment type="caution">
    <text evidence="2">The sequence shown here is derived from an EMBL/GenBank/DDBJ whole genome shotgun (WGS) entry which is preliminary data.</text>
</comment>
<dbReference type="CDD" id="cd00093">
    <property type="entry name" value="HTH_XRE"/>
    <property type="match status" value="1"/>
</dbReference>
<dbReference type="RefSeq" id="WP_105332692.1">
    <property type="nucleotide sequence ID" value="NZ_PUHY01000015.1"/>
</dbReference>
<dbReference type="Gene3D" id="1.10.260.40">
    <property type="entry name" value="lambda repressor-like DNA-binding domains"/>
    <property type="match status" value="1"/>
</dbReference>
<evidence type="ECO:0000313" key="3">
    <source>
        <dbReference type="Proteomes" id="UP000238322"/>
    </source>
</evidence>
<gene>
    <name evidence="2" type="ORF">C5Y83_25895</name>
</gene>
<reference evidence="2 3" key="1">
    <citation type="submission" date="2018-02" db="EMBL/GenBank/DDBJ databases">
        <title>Comparative genomes isolates from brazilian mangrove.</title>
        <authorList>
            <person name="Araujo J.E."/>
            <person name="Taketani R.G."/>
            <person name="Silva M.C.P."/>
            <person name="Loureco M.V."/>
            <person name="Andreote F.D."/>
        </authorList>
    </citation>
    <scope>NUCLEOTIDE SEQUENCE [LARGE SCALE GENOMIC DNA]</scope>
    <source>
        <strain evidence="2 3">Hex-1 MGV</strain>
    </source>
</reference>
<dbReference type="SMART" id="SM00530">
    <property type="entry name" value="HTH_XRE"/>
    <property type="match status" value="1"/>
</dbReference>
<dbReference type="PROSITE" id="PS50943">
    <property type="entry name" value="HTH_CROC1"/>
    <property type="match status" value="1"/>
</dbReference>
<name>A0A2S8FBF5_9BACT</name>
<accession>A0A2S8FBF5</accession>
<evidence type="ECO:0000259" key="1">
    <source>
        <dbReference type="PROSITE" id="PS50943"/>
    </source>
</evidence>
<dbReference type="InterPro" id="IPR001387">
    <property type="entry name" value="Cro/C1-type_HTH"/>
</dbReference>
<organism evidence="2 3">
    <name type="scientific">Blastopirellula marina</name>
    <dbReference type="NCBI Taxonomy" id="124"/>
    <lineage>
        <taxon>Bacteria</taxon>
        <taxon>Pseudomonadati</taxon>
        <taxon>Planctomycetota</taxon>
        <taxon>Planctomycetia</taxon>
        <taxon>Pirellulales</taxon>
        <taxon>Pirellulaceae</taxon>
        <taxon>Blastopirellula</taxon>
    </lineage>
</organism>
<dbReference type="Pfam" id="PF01381">
    <property type="entry name" value="HTH_3"/>
    <property type="match status" value="1"/>
</dbReference>